<dbReference type="GO" id="GO:0016491">
    <property type="term" value="F:oxidoreductase activity"/>
    <property type="evidence" value="ECO:0007669"/>
    <property type="project" value="UniProtKB-KW"/>
</dbReference>
<keyword evidence="1" id="KW-0004">4Fe-4S</keyword>
<dbReference type="GO" id="GO:0051539">
    <property type="term" value="F:4 iron, 4 sulfur cluster binding"/>
    <property type="evidence" value="ECO:0007669"/>
    <property type="project" value="UniProtKB-KW"/>
</dbReference>
<name>A0A0F8XVZ7_9ZZZZ</name>
<dbReference type="Gene3D" id="3.30.2070.10">
    <property type="entry name" value="Formate dehydrogenase/DMSO reductase"/>
    <property type="match status" value="1"/>
</dbReference>
<evidence type="ECO:0000256" key="2">
    <source>
        <dbReference type="ARBA" id="ARBA00022505"/>
    </source>
</evidence>
<gene>
    <name evidence="6" type="ORF">LCGC14_2974290</name>
</gene>
<dbReference type="Gene3D" id="3.40.50.740">
    <property type="match status" value="1"/>
</dbReference>
<proteinExistence type="predicted"/>
<feature type="non-terminal residue" evidence="6">
    <location>
        <position position="1"/>
    </location>
</feature>
<dbReference type="SUPFAM" id="SSF53706">
    <property type="entry name" value="Formate dehydrogenase/DMSO reductase, domains 1-3"/>
    <property type="match status" value="1"/>
</dbReference>
<keyword evidence="1" id="KW-0408">Iron</keyword>
<dbReference type="InterPro" id="IPR050612">
    <property type="entry name" value="Prok_Mopterin_Oxidored"/>
</dbReference>
<organism evidence="6">
    <name type="scientific">marine sediment metagenome</name>
    <dbReference type="NCBI Taxonomy" id="412755"/>
    <lineage>
        <taxon>unclassified sequences</taxon>
        <taxon>metagenomes</taxon>
        <taxon>ecological metagenomes</taxon>
    </lineage>
</organism>
<evidence type="ECO:0000256" key="1">
    <source>
        <dbReference type="ARBA" id="ARBA00022485"/>
    </source>
</evidence>
<dbReference type="Gene3D" id="3.40.228.10">
    <property type="entry name" value="Dimethylsulfoxide Reductase, domain 2"/>
    <property type="match status" value="1"/>
</dbReference>
<dbReference type="EMBL" id="LAZR01060563">
    <property type="protein sequence ID" value="KKK65420.1"/>
    <property type="molecule type" value="Genomic_DNA"/>
</dbReference>
<dbReference type="AlphaFoldDB" id="A0A0F8XVZ7"/>
<reference evidence="6" key="1">
    <citation type="journal article" date="2015" name="Nature">
        <title>Complex archaea that bridge the gap between prokaryotes and eukaryotes.</title>
        <authorList>
            <person name="Spang A."/>
            <person name="Saw J.H."/>
            <person name="Jorgensen S.L."/>
            <person name="Zaremba-Niedzwiedzka K."/>
            <person name="Martijn J."/>
            <person name="Lind A.E."/>
            <person name="van Eijk R."/>
            <person name="Schleper C."/>
            <person name="Guy L."/>
            <person name="Ettema T.J."/>
        </authorList>
    </citation>
    <scope>NUCLEOTIDE SEQUENCE</scope>
</reference>
<sequence length="303" mass="33535">HYNGVQCERAIMMLESIAGNIDVKGGRCKAVGAKWKNSYSTPKGHASKLKLVDGDGSVAFPTHHVSEHVLKQIKDGSHGRPDIYMIYCYNPAYVNGECGENVEILKDKTLIPYLVSVDVAFSESTALADLILPDTPYTERWDWEDMVSMDQIQEFYIRQPLIAPLGESRDFKDVCCELAERLGGDVAAALPFKSAEEFVKDACENTPGVKEAGGFEYMKKNGAWVDPEAKPKYKSYAKELSAADREGAILDKATGVFWKGEEGQDYTTTKDAYKKYVGQVVDGKAYTGFKPDKVNEWQAGGLL</sequence>
<dbReference type="PANTHER" id="PTHR43742:SF9">
    <property type="entry name" value="TETRATHIONATE REDUCTASE SUBUNIT A"/>
    <property type="match status" value="1"/>
</dbReference>
<keyword evidence="3" id="KW-0732">Signal</keyword>
<keyword evidence="1" id="KW-0411">Iron-sulfur</keyword>
<keyword evidence="1" id="KW-0479">Metal-binding</keyword>
<comment type="caution">
    <text evidence="6">The sequence shown here is derived from an EMBL/GenBank/DDBJ whole genome shotgun (WGS) entry which is preliminary data.</text>
</comment>
<dbReference type="PANTHER" id="PTHR43742">
    <property type="entry name" value="TRIMETHYLAMINE-N-OXIDE REDUCTASE"/>
    <property type="match status" value="1"/>
</dbReference>
<accession>A0A0F8XVZ7</accession>
<dbReference type="Pfam" id="PF00384">
    <property type="entry name" value="Molybdopterin"/>
    <property type="match status" value="1"/>
</dbReference>
<feature type="domain" description="Molybdopterin oxidoreductase" evidence="5">
    <location>
        <begin position="1"/>
        <end position="181"/>
    </location>
</feature>
<evidence type="ECO:0000313" key="6">
    <source>
        <dbReference type="EMBL" id="KKK65420.1"/>
    </source>
</evidence>
<evidence type="ECO:0000256" key="4">
    <source>
        <dbReference type="ARBA" id="ARBA00023002"/>
    </source>
</evidence>
<protein>
    <recommendedName>
        <fullName evidence="5">Molybdopterin oxidoreductase domain-containing protein</fullName>
    </recommendedName>
</protein>
<keyword evidence="4" id="KW-0560">Oxidoreductase</keyword>
<dbReference type="InterPro" id="IPR006656">
    <property type="entry name" value="Mopterin_OxRdtase"/>
</dbReference>
<evidence type="ECO:0000259" key="5">
    <source>
        <dbReference type="Pfam" id="PF00384"/>
    </source>
</evidence>
<evidence type="ECO:0000256" key="3">
    <source>
        <dbReference type="ARBA" id="ARBA00022729"/>
    </source>
</evidence>
<keyword evidence="2" id="KW-0500">Molybdenum</keyword>